<evidence type="ECO:0000313" key="2">
    <source>
        <dbReference type="Ensembl" id="ENSOANP00000022061.2"/>
    </source>
</evidence>
<organism evidence="2 3">
    <name type="scientific">Ornithorhynchus anatinus</name>
    <name type="common">Duckbill platypus</name>
    <dbReference type="NCBI Taxonomy" id="9258"/>
    <lineage>
        <taxon>Eukaryota</taxon>
        <taxon>Metazoa</taxon>
        <taxon>Chordata</taxon>
        <taxon>Craniata</taxon>
        <taxon>Vertebrata</taxon>
        <taxon>Euteleostomi</taxon>
        <taxon>Mammalia</taxon>
        <taxon>Monotremata</taxon>
        <taxon>Ornithorhynchidae</taxon>
        <taxon>Ornithorhynchus</taxon>
    </lineage>
</organism>
<dbReference type="eggNOG" id="KOG4356">
    <property type="taxonomic scope" value="Eukaryota"/>
</dbReference>
<dbReference type="Ensembl" id="ENSOANT00000022065.2">
    <property type="protein sequence ID" value="ENSOANP00000022061.2"/>
    <property type="gene ID" value="ENSOANG00000013991.3"/>
</dbReference>
<accession>F6TV87</accession>
<feature type="region of interest" description="Disordered" evidence="1">
    <location>
        <begin position="1"/>
        <end position="22"/>
    </location>
</feature>
<proteinExistence type="predicted"/>
<reference evidence="2 3" key="1">
    <citation type="journal article" date="2008" name="Nature">
        <title>Genome analysis of the platypus reveals unique signatures of evolution.</title>
        <authorList>
            <person name="Warren W.C."/>
            <person name="Hillier L.W."/>
            <person name="Marshall Graves J.A."/>
            <person name="Birney E."/>
            <person name="Ponting C.P."/>
            <person name="Grutzner F."/>
            <person name="Belov K."/>
            <person name="Miller W."/>
            <person name="Clarke L."/>
            <person name="Chinwalla A.T."/>
            <person name="Yang S.P."/>
            <person name="Heger A."/>
            <person name="Locke D.P."/>
            <person name="Miethke P."/>
            <person name="Waters P.D."/>
            <person name="Veyrunes F."/>
            <person name="Fulton L."/>
            <person name="Fulton B."/>
            <person name="Graves T."/>
            <person name="Wallis J."/>
            <person name="Puente X.S."/>
            <person name="Lopez-Otin C."/>
            <person name="Ordonez G.R."/>
            <person name="Eichler E.E."/>
            <person name="Chen L."/>
            <person name="Cheng Z."/>
            <person name="Deakin J.E."/>
            <person name="Alsop A."/>
            <person name="Thompson K."/>
            <person name="Kirby P."/>
            <person name="Papenfuss A.T."/>
            <person name="Wakefield M.J."/>
            <person name="Olender T."/>
            <person name="Lancet D."/>
            <person name="Huttley G.A."/>
            <person name="Smit A.F."/>
            <person name="Pask A."/>
            <person name="Temple-Smith P."/>
            <person name="Batzer M.A."/>
            <person name="Walker J.A."/>
            <person name="Konkel M.K."/>
            <person name="Harris R.S."/>
            <person name="Whittington C.M."/>
            <person name="Wong E.S."/>
            <person name="Gemmell N.J."/>
            <person name="Buschiazzo E."/>
            <person name="Vargas Jentzsch I.M."/>
            <person name="Merkel A."/>
            <person name="Schmitz J."/>
            <person name="Zemann A."/>
            <person name="Churakov G."/>
            <person name="Kriegs J.O."/>
            <person name="Brosius J."/>
            <person name="Murchison E.P."/>
            <person name="Sachidanandam R."/>
            <person name="Smith C."/>
            <person name="Hannon G.J."/>
            <person name="Tsend-Ayush E."/>
            <person name="McMillan D."/>
            <person name="Attenborough R."/>
            <person name="Rens W."/>
            <person name="Ferguson-Smith M."/>
            <person name="Lefevre C.M."/>
            <person name="Sharp J.A."/>
            <person name="Nicholas K.R."/>
            <person name="Ray D.A."/>
            <person name="Kube M."/>
            <person name="Reinhardt R."/>
            <person name="Pringle T.H."/>
            <person name="Taylor J."/>
            <person name="Jones R.C."/>
            <person name="Nixon B."/>
            <person name="Dacheux J.L."/>
            <person name="Niwa H."/>
            <person name="Sekita Y."/>
            <person name="Huang X."/>
            <person name="Stark A."/>
            <person name="Kheradpour P."/>
            <person name="Kellis M."/>
            <person name="Flicek P."/>
            <person name="Chen Y."/>
            <person name="Webber C."/>
            <person name="Hardison R."/>
            <person name="Nelson J."/>
            <person name="Hallsworth-Pepin K."/>
            <person name="Delehaunty K."/>
            <person name="Markovic C."/>
            <person name="Minx P."/>
            <person name="Feng Y."/>
            <person name="Kremitzki C."/>
            <person name="Mitreva M."/>
            <person name="Glasscock J."/>
            <person name="Wylie T."/>
            <person name="Wohldmann P."/>
            <person name="Thiru P."/>
            <person name="Nhan M.N."/>
            <person name="Pohl C.S."/>
            <person name="Smith S.M."/>
            <person name="Hou S."/>
            <person name="Nefedov M."/>
            <person name="de Jong P.J."/>
            <person name="Renfree M.B."/>
            <person name="Mardis E.R."/>
            <person name="Wilson R.K."/>
        </authorList>
    </citation>
    <scope>NUCLEOTIDE SEQUENCE [LARGE SCALE GENOMIC DNA]</scope>
    <source>
        <strain evidence="2 3">Glennie</strain>
    </source>
</reference>
<dbReference type="OMA" id="ASTERWF"/>
<protein>
    <submittedName>
        <fullName evidence="2">Uncharacterized protein</fullName>
    </submittedName>
</protein>
<dbReference type="Proteomes" id="UP000002279">
    <property type="component" value="Chromosome 14"/>
</dbReference>
<dbReference type="HOGENOM" id="CLU_074831_0_0_1"/>
<dbReference type="AlphaFoldDB" id="F6TV87"/>
<dbReference type="GeneTree" id="ENSGT00510000048466"/>
<evidence type="ECO:0000313" key="3">
    <source>
        <dbReference type="Proteomes" id="UP000002279"/>
    </source>
</evidence>
<reference evidence="2" key="2">
    <citation type="submission" date="2025-08" db="UniProtKB">
        <authorList>
            <consortium name="Ensembl"/>
        </authorList>
    </citation>
    <scope>IDENTIFICATION</scope>
    <source>
        <strain evidence="2">Glennie</strain>
    </source>
</reference>
<reference evidence="2" key="3">
    <citation type="submission" date="2025-09" db="UniProtKB">
        <authorList>
            <consortium name="Ensembl"/>
        </authorList>
    </citation>
    <scope>IDENTIFICATION</scope>
    <source>
        <strain evidence="2">Glennie</strain>
    </source>
</reference>
<evidence type="ECO:0000256" key="1">
    <source>
        <dbReference type="SAM" id="MobiDB-lite"/>
    </source>
</evidence>
<keyword evidence="3" id="KW-1185">Reference proteome</keyword>
<dbReference type="Bgee" id="ENSOANG00000013991">
    <property type="expression patterns" value="Expressed in heart and 8 other cell types or tissues"/>
</dbReference>
<dbReference type="InParanoid" id="F6TV87"/>
<sequence length="222" mass="24944">MASGGRPSPLDGLELSSDEAERLSRAFGEPEFRRLLGEYASELSDPDNRRLYEPSCPPARAHQDEARCTLVILVPHIQPHSLRGALTPRQYELRFVTRDFTPYSGVLRFPPGNELSSKEPAISCSPSNAVIELAKSPESRGPWRKWYFGPNAQALQERLFISEENVDGFLDDSLGSQVFEQSGPETQPLIEVLEVTDDKSRIHLKVRICQLCERVIYGTFKA</sequence>
<dbReference type="STRING" id="9258.ENSOANP00000022061"/>
<name>F6TV87_ORNAN</name>